<reference evidence="1 2" key="1">
    <citation type="submission" date="2015-07" db="EMBL/GenBank/DDBJ databases">
        <title>Whole genome sequence of Thermanaerothrix daxensis DSM 23592.</title>
        <authorList>
            <person name="Hemp J."/>
            <person name="Ward L.M."/>
            <person name="Pace L.A."/>
            <person name="Fischer W.W."/>
        </authorList>
    </citation>
    <scope>NUCLEOTIDE SEQUENCE [LARGE SCALE GENOMIC DNA]</scope>
    <source>
        <strain evidence="1 2">GNS-1</strain>
    </source>
</reference>
<comment type="caution">
    <text evidence="1">The sequence shown here is derived from an EMBL/GenBank/DDBJ whole genome shotgun (WGS) entry which is preliminary data.</text>
</comment>
<dbReference type="Proteomes" id="UP000050544">
    <property type="component" value="Unassembled WGS sequence"/>
</dbReference>
<dbReference type="EMBL" id="LGKO01000002">
    <property type="protein sequence ID" value="KPL84423.1"/>
    <property type="molecule type" value="Genomic_DNA"/>
</dbReference>
<evidence type="ECO:0000313" key="2">
    <source>
        <dbReference type="Proteomes" id="UP000050544"/>
    </source>
</evidence>
<dbReference type="STRING" id="869279.SE15_04750"/>
<protein>
    <submittedName>
        <fullName evidence="1">Uncharacterized protein</fullName>
    </submittedName>
</protein>
<evidence type="ECO:0000313" key="1">
    <source>
        <dbReference type="EMBL" id="KPL84423.1"/>
    </source>
</evidence>
<keyword evidence="2" id="KW-1185">Reference proteome</keyword>
<dbReference type="AlphaFoldDB" id="A0A0P6XW45"/>
<gene>
    <name evidence="1" type="ORF">SE15_04750</name>
</gene>
<accession>A0A0P6XW45</accession>
<sequence length="104" mass="11510">MGVTVGEGEGVAERTPDREEGAFEEVVGLDWRPSKGRLHARAIQTKRAGMSRILNRNLCMIVALYLRLDFKSTGVGGQTLVLIVRGKINPERVIQKVIIFTCSE</sequence>
<proteinExistence type="predicted"/>
<organism evidence="1 2">
    <name type="scientific">Thermanaerothrix daxensis</name>
    <dbReference type="NCBI Taxonomy" id="869279"/>
    <lineage>
        <taxon>Bacteria</taxon>
        <taxon>Bacillati</taxon>
        <taxon>Chloroflexota</taxon>
        <taxon>Anaerolineae</taxon>
        <taxon>Anaerolineales</taxon>
        <taxon>Anaerolineaceae</taxon>
        <taxon>Thermanaerothrix</taxon>
    </lineage>
</organism>
<name>A0A0P6XW45_9CHLR</name>